<dbReference type="RefSeq" id="WP_143028004.1">
    <property type="nucleotide sequence ID" value="NZ_FNET01000022.1"/>
</dbReference>
<keyword evidence="1" id="KW-0238">DNA-binding</keyword>
<dbReference type="InterPro" id="IPR009057">
    <property type="entry name" value="Homeodomain-like_sf"/>
</dbReference>
<dbReference type="Proteomes" id="UP000199682">
    <property type="component" value="Unassembled WGS sequence"/>
</dbReference>
<evidence type="ECO:0000313" key="1">
    <source>
        <dbReference type="EMBL" id="SDM46401.1"/>
    </source>
</evidence>
<accession>A0A1G9TF71</accession>
<dbReference type="AlphaFoldDB" id="A0A1G9TF71"/>
<dbReference type="GO" id="GO:0003677">
    <property type="term" value="F:DNA binding"/>
    <property type="evidence" value="ECO:0007669"/>
    <property type="project" value="UniProtKB-KW"/>
</dbReference>
<feature type="non-terminal residue" evidence="1">
    <location>
        <position position="78"/>
    </location>
</feature>
<evidence type="ECO:0000313" key="2">
    <source>
        <dbReference type="Proteomes" id="UP000199682"/>
    </source>
</evidence>
<reference evidence="2" key="1">
    <citation type="submission" date="2016-10" db="EMBL/GenBank/DDBJ databases">
        <authorList>
            <person name="Varghese N."/>
            <person name="Submissions S."/>
        </authorList>
    </citation>
    <scope>NUCLEOTIDE SEQUENCE [LARGE SCALE GENOMIC DNA]</scope>
    <source>
        <strain evidence="2">DSM 44796</strain>
    </source>
</reference>
<name>A0A1G9TF71_9PSEU</name>
<keyword evidence="1" id="KW-0371">Homeobox</keyword>
<sequence length="78" mass="8988">MARIGRPPAEVTLTEQEWETLQRWARRAKSSQVLAQRCRIVLACADGVPGKQIAADLRVHPTTVTKWRRRFLQHRLDG</sequence>
<gene>
    <name evidence="1" type="ORF">SAMN04488074_1221</name>
</gene>
<dbReference type="Pfam" id="PF13384">
    <property type="entry name" value="HTH_23"/>
    <property type="match status" value="1"/>
</dbReference>
<dbReference type="SUPFAM" id="SSF46689">
    <property type="entry name" value="Homeodomain-like"/>
    <property type="match status" value="1"/>
</dbReference>
<protein>
    <submittedName>
        <fullName evidence="1">Homeodomain-like domain-containing protein</fullName>
    </submittedName>
</protein>
<organism evidence="1 2">
    <name type="scientific">Lentzea albidocapillata subsp. violacea</name>
    <dbReference type="NCBI Taxonomy" id="128104"/>
    <lineage>
        <taxon>Bacteria</taxon>
        <taxon>Bacillati</taxon>
        <taxon>Actinomycetota</taxon>
        <taxon>Actinomycetes</taxon>
        <taxon>Pseudonocardiales</taxon>
        <taxon>Pseudonocardiaceae</taxon>
        <taxon>Lentzea</taxon>
    </lineage>
</organism>
<dbReference type="EMBL" id="FNET01000022">
    <property type="protein sequence ID" value="SDM46401.1"/>
    <property type="molecule type" value="Genomic_DNA"/>
</dbReference>
<proteinExistence type="predicted"/>